<evidence type="ECO:0000313" key="4">
    <source>
        <dbReference type="Proteomes" id="UP001054945"/>
    </source>
</evidence>
<dbReference type="GO" id="GO:0006398">
    <property type="term" value="P:mRNA 3'-end processing by stem-loop binding and cleavage"/>
    <property type="evidence" value="ECO:0007669"/>
    <property type="project" value="TreeGrafter"/>
</dbReference>
<evidence type="ECO:0000259" key="2">
    <source>
        <dbReference type="SMART" id="SM00651"/>
    </source>
</evidence>
<name>A0AAV4RGA5_CAEEX</name>
<dbReference type="SMART" id="SM00651">
    <property type="entry name" value="Sm"/>
    <property type="match status" value="1"/>
</dbReference>
<protein>
    <recommendedName>
        <fullName evidence="2">Sm domain-containing protein</fullName>
    </recommendedName>
</protein>
<feature type="compositionally biased region" description="Low complexity" evidence="1">
    <location>
        <begin position="22"/>
        <end position="33"/>
    </location>
</feature>
<dbReference type="GO" id="GO:0071209">
    <property type="term" value="F:U7 snRNA binding"/>
    <property type="evidence" value="ECO:0007669"/>
    <property type="project" value="InterPro"/>
</dbReference>
<dbReference type="Proteomes" id="UP001054945">
    <property type="component" value="Unassembled WGS sequence"/>
</dbReference>
<dbReference type="PANTHER" id="PTHR21415:SF1">
    <property type="entry name" value="U7 SNRNA-ASSOCIATED SM-LIKE PROTEIN LSM11"/>
    <property type="match status" value="1"/>
</dbReference>
<evidence type="ECO:0000256" key="1">
    <source>
        <dbReference type="SAM" id="MobiDB-lite"/>
    </source>
</evidence>
<dbReference type="GO" id="GO:0005683">
    <property type="term" value="C:U7 snRNP"/>
    <property type="evidence" value="ECO:0007669"/>
    <property type="project" value="TreeGrafter"/>
</dbReference>
<accession>A0AAV4RGA5</accession>
<dbReference type="EMBL" id="BPLR01007787">
    <property type="protein sequence ID" value="GIY19731.1"/>
    <property type="molecule type" value="Genomic_DNA"/>
</dbReference>
<keyword evidence="4" id="KW-1185">Reference proteome</keyword>
<dbReference type="InterPro" id="IPR001163">
    <property type="entry name" value="Sm_dom_euk/arc"/>
</dbReference>
<dbReference type="Gene3D" id="2.30.30.100">
    <property type="match status" value="2"/>
</dbReference>
<feature type="region of interest" description="Disordered" evidence="1">
    <location>
        <begin position="1"/>
        <end position="43"/>
    </location>
</feature>
<feature type="compositionally biased region" description="Acidic residues" evidence="1">
    <location>
        <begin position="182"/>
        <end position="191"/>
    </location>
</feature>
<feature type="domain" description="Sm" evidence="2">
    <location>
        <begin position="79"/>
        <end position="234"/>
    </location>
</feature>
<reference evidence="3 4" key="1">
    <citation type="submission" date="2021-06" db="EMBL/GenBank/DDBJ databases">
        <title>Caerostris extrusa draft genome.</title>
        <authorList>
            <person name="Kono N."/>
            <person name="Arakawa K."/>
        </authorList>
    </citation>
    <scope>NUCLEOTIDE SEQUENCE [LARGE SCALE GENOMIC DNA]</scope>
</reference>
<sequence>MSDYCSRRSDDDQRKRHRRRSSSGSRRSSSGSPEPRDANSLPKQFGKMEDHLEEEEEGNNVLVRMREGFNNNPIGKISAYLEDNVRIKVLIRNTKEVRGICTGTVVAFDKHWNLLMTNVHEVYIKPKKTKVPFLLDRKIGDQMPDLSPRVPKVKKERSPEKAAPMDEESAPVVEESAAKAEEDAEKAEEDAEKAAKRKEKKKKQKNAGGTNPRPMERNHAQLFIRGDNIVMVYVPDTTSNGPDAKKD</sequence>
<feature type="region of interest" description="Disordered" evidence="1">
    <location>
        <begin position="141"/>
        <end position="225"/>
    </location>
</feature>
<comment type="caution">
    <text evidence="3">The sequence shown here is derived from an EMBL/GenBank/DDBJ whole genome shotgun (WGS) entry which is preliminary data.</text>
</comment>
<feature type="compositionally biased region" description="Basic and acidic residues" evidence="1">
    <location>
        <begin position="1"/>
        <end position="14"/>
    </location>
</feature>
<evidence type="ECO:0000313" key="3">
    <source>
        <dbReference type="EMBL" id="GIY19731.1"/>
    </source>
</evidence>
<dbReference type="InterPro" id="IPR039267">
    <property type="entry name" value="Lsm11"/>
</dbReference>
<dbReference type="InterPro" id="IPR010920">
    <property type="entry name" value="LSM_dom_sf"/>
</dbReference>
<dbReference type="PANTHER" id="PTHR21415">
    <property type="entry name" value="U7 SNRNA-ASSOCIATED SM-LIKE PROTEIN LSM11"/>
    <property type="match status" value="1"/>
</dbReference>
<dbReference type="AlphaFoldDB" id="A0AAV4RGA5"/>
<feature type="compositionally biased region" description="Basic residues" evidence="1">
    <location>
        <begin position="195"/>
        <end position="205"/>
    </location>
</feature>
<proteinExistence type="predicted"/>
<dbReference type="SUPFAM" id="SSF50182">
    <property type="entry name" value="Sm-like ribonucleoproteins"/>
    <property type="match status" value="1"/>
</dbReference>
<organism evidence="3 4">
    <name type="scientific">Caerostris extrusa</name>
    <name type="common">Bark spider</name>
    <name type="synonym">Caerostris bankana</name>
    <dbReference type="NCBI Taxonomy" id="172846"/>
    <lineage>
        <taxon>Eukaryota</taxon>
        <taxon>Metazoa</taxon>
        <taxon>Ecdysozoa</taxon>
        <taxon>Arthropoda</taxon>
        <taxon>Chelicerata</taxon>
        <taxon>Arachnida</taxon>
        <taxon>Araneae</taxon>
        <taxon>Araneomorphae</taxon>
        <taxon>Entelegynae</taxon>
        <taxon>Araneoidea</taxon>
        <taxon>Araneidae</taxon>
        <taxon>Caerostris</taxon>
    </lineage>
</organism>
<gene>
    <name evidence="3" type="ORF">CEXT_791931</name>
</gene>